<dbReference type="SUPFAM" id="SSF103657">
    <property type="entry name" value="BAR/IMD domain-like"/>
    <property type="match status" value="1"/>
</dbReference>
<reference evidence="3" key="2">
    <citation type="submission" date="2025-08" db="UniProtKB">
        <authorList>
            <consortium name="Ensembl"/>
        </authorList>
    </citation>
    <scope>IDENTIFICATION</scope>
</reference>
<accession>A0A8C5DAK8</accession>
<keyword evidence="4" id="KW-1185">Reference proteome</keyword>
<protein>
    <submittedName>
        <fullName evidence="3">GRIP and coiled-coil domain-containing protein 2-like</fullName>
    </submittedName>
</protein>
<evidence type="ECO:0000313" key="3">
    <source>
        <dbReference type="Ensembl" id="ENSGWIP00000003124.1"/>
    </source>
</evidence>
<dbReference type="InterPro" id="IPR039284">
    <property type="entry name" value="CCDC159/163"/>
</dbReference>
<evidence type="ECO:0000313" key="4">
    <source>
        <dbReference type="Proteomes" id="UP000694680"/>
    </source>
</evidence>
<dbReference type="PANTHER" id="PTHR34533">
    <property type="entry name" value="TRANSMEMBRANE PROTEIN CCDC163"/>
    <property type="match status" value="1"/>
</dbReference>
<reference evidence="3" key="1">
    <citation type="submission" date="2020-06" db="EMBL/GenBank/DDBJ databases">
        <authorList>
            <consortium name="Wellcome Sanger Institute Data Sharing"/>
        </authorList>
    </citation>
    <scope>NUCLEOTIDE SEQUENCE [LARGE SCALE GENOMIC DNA]</scope>
</reference>
<keyword evidence="1" id="KW-0175">Coiled coil</keyword>
<reference evidence="3" key="3">
    <citation type="submission" date="2025-09" db="UniProtKB">
        <authorList>
            <consortium name="Ensembl"/>
        </authorList>
    </citation>
    <scope>IDENTIFICATION</scope>
</reference>
<dbReference type="PANTHER" id="PTHR34533:SF3">
    <property type="entry name" value="BICD FAMILY-LIKE CARGO ADAPTER 2"/>
    <property type="match status" value="1"/>
</dbReference>
<dbReference type="InterPro" id="IPR027267">
    <property type="entry name" value="AH/BAR_dom_sf"/>
</dbReference>
<gene>
    <name evidence="3" type="primary">LOC114461870</name>
</gene>
<evidence type="ECO:0000256" key="1">
    <source>
        <dbReference type="SAM" id="Coils"/>
    </source>
</evidence>
<feature type="region of interest" description="Disordered" evidence="2">
    <location>
        <begin position="287"/>
        <end position="402"/>
    </location>
</feature>
<dbReference type="AlphaFoldDB" id="A0A8C5DAK8"/>
<proteinExistence type="predicted"/>
<feature type="compositionally biased region" description="Acidic residues" evidence="2">
    <location>
        <begin position="366"/>
        <end position="379"/>
    </location>
</feature>
<dbReference type="RefSeq" id="XP_028300143.1">
    <property type="nucleotide sequence ID" value="XM_028444342.1"/>
</dbReference>
<dbReference type="Proteomes" id="UP000694680">
    <property type="component" value="Chromosome 4"/>
</dbReference>
<name>A0A8C5DAK8_GOUWI</name>
<sequence length="402" mass="45912">MNWDHQLSSVLSLADGSVAKMRERLTPSVNLPKGGGPDLFSDKDRFHDYDLKPPALPPRSPLFRQPTPSLSEFVQWADLASIQSQLRLQNQMIESLTQRVHDLEKGKQTQHSHIQTLQEEVLRLREELRDKEQVWDESVQGQRPGVERKMEQWRREVGRELGSLRGHITRATSLGNLDGSSRLCREELEHLRRALDQLKTRLRRQEEDMFLQQTEAMESRRQYERSCKTLEELTETYRTLSTDLTKTLSQYSDTQQQVHQIRATVSDIKAELRSLTLREREATPFLSAAHSLASPPQLPHSPSRGVRVEEADSESESFSPTPSLAEISSDDLSWLDDNDIGLPDRHHKPPARLSVQSKRSHFAVSDLEEGDDDDDIDNCGDERLDDLNPDSGSDQELSLGDL</sequence>
<evidence type="ECO:0000256" key="2">
    <source>
        <dbReference type="SAM" id="MobiDB-lite"/>
    </source>
</evidence>
<dbReference type="Ensembl" id="ENSGWIT00000003380.1">
    <property type="protein sequence ID" value="ENSGWIP00000003124.1"/>
    <property type="gene ID" value="ENSGWIG00000001733.1"/>
</dbReference>
<feature type="coiled-coil region" evidence="1">
    <location>
        <begin position="181"/>
        <end position="215"/>
    </location>
</feature>
<dbReference type="GeneID" id="114461870"/>
<organism evidence="3 4">
    <name type="scientific">Gouania willdenowi</name>
    <name type="common">Blunt-snouted clingfish</name>
    <name type="synonym">Lepadogaster willdenowi</name>
    <dbReference type="NCBI Taxonomy" id="441366"/>
    <lineage>
        <taxon>Eukaryota</taxon>
        <taxon>Metazoa</taxon>
        <taxon>Chordata</taxon>
        <taxon>Craniata</taxon>
        <taxon>Vertebrata</taxon>
        <taxon>Euteleostomi</taxon>
        <taxon>Actinopterygii</taxon>
        <taxon>Neopterygii</taxon>
        <taxon>Teleostei</taxon>
        <taxon>Neoteleostei</taxon>
        <taxon>Acanthomorphata</taxon>
        <taxon>Ovalentaria</taxon>
        <taxon>Blenniimorphae</taxon>
        <taxon>Blenniiformes</taxon>
        <taxon>Gobiesocoidei</taxon>
        <taxon>Gobiesocidae</taxon>
        <taxon>Gobiesocinae</taxon>
        <taxon>Gouania</taxon>
    </lineage>
</organism>
<feature type="coiled-coil region" evidence="1">
    <location>
        <begin position="79"/>
        <end position="134"/>
    </location>
</feature>